<dbReference type="GO" id="GO:0032993">
    <property type="term" value="C:protein-DNA complex"/>
    <property type="evidence" value="ECO:0007669"/>
    <property type="project" value="TreeGrafter"/>
</dbReference>
<proteinExistence type="predicted"/>
<dbReference type="PANTHER" id="PTHR48111">
    <property type="entry name" value="REGULATOR OF RPOS"/>
    <property type="match status" value="1"/>
</dbReference>
<dbReference type="GO" id="GO:0000156">
    <property type="term" value="F:phosphorelay response regulator activity"/>
    <property type="evidence" value="ECO:0007669"/>
    <property type="project" value="TreeGrafter"/>
</dbReference>
<dbReference type="GO" id="GO:0005829">
    <property type="term" value="C:cytosol"/>
    <property type="evidence" value="ECO:0007669"/>
    <property type="project" value="TreeGrafter"/>
</dbReference>
<evidence type="ECO:0000256" key="1">
    <source>
        <dbReference type="ARBA" id="ARBA00022553"/>
    </source>
</evidence>
<dbReference type="Pfam" id="PF00486">
    <property type="entry name" value="Trans_reg_C"/>
    <property type="match status" value="1"/>
</dbReference>
<dbReference type="EMBL" id="JACHHX010000002">
    <property type="protein sequence ID" value="MBB5014429.1"/>
    <property type="molecule type" value="Genomic_DNA"/>
</dbReference>
<keyword evidence="11" id="KW-1185">Reference proteome</keyword>
<dbReference type="Gene3D" id="1.10.10.10">
    <property type="entry name" value="Winged helix-like DNA-binding domain superfamily/Winged helix DNA-binding domain"/>
    <property type="match status" value="1"/>
</dbReference>
<evidence type="ECO:0000256" key="5">
    <source>
        <dbReference type="ARBA" id="ARBA00023163"/>
    </source>
</evidence>
<dbReference type="Pfam" id="PF00072">
    <property type="entry name" value="Response_reg"/>
    <property type="match status" value="1"/>
</dbReference>
<reference evidence="10 11" key="1">
    <citation type="submission" date="2020-08" db="EMBL/GenBank/DDBJ databases">
        <title>Genomic Encyclopedia of Type Strains, Phase IV (KMG-IV): sequencing the most valuable type-strain genomes for metagenomic binning, comparative biology and taxonomic classification.</title>
        <authorList>
            <person name="Goeker M."/>
        </authorList>
    </citation>
    <scope>NUCLEOTIDE SEQUENCE [LARGE SCALE GENOMIC DNA]</scope>
    <source>
        <strain evidence="10 11">DSM 25897</strain>
    </source>
</reference>
<evidence type="ECO:0000256" key="7">
    <source>
        <dbReference type="PROSITE-ProRule" id="PRU01091"/>
    </source>
</evidence>
<name>A0A7W7V711_9GAMM</name>
<dbReference type="Gene3D" id="6.10.250.690">
    <property type="match status" value="1"/>
</dbReference>
<feature type="DNA-binding region" description="OmpR/PhoB-type" evidence="7">
    <location>
        <begin position="133"/>
        <end position="229"/>
    </location>
</feature>
<keyword evidence="2" id="KW-0902">Two-component regulatory system</keyword>
<dbReference type="PANTHER" id="PTHR48111:SF21">
    <property type="entry name" value="DNA-BINDING DUAL MASTER TRANSCRIPTIONAL REGULATOR RPAA"/>
    <property type="match status" value="1"/>
</dbReference>
<organism evidence="10 11">
    <name type="scientific">Rehaibacterium terrae</name>
    <dbReference type="NCBI Taxonomy" id="1341696"/>
    <lineage>
        <taxon>Bacteria</taxon>
        <taxon>Pseudomonadati</taxon>
        <taxon>Pseudomonadota</taxon>
        <taxon>Gammaproteobacteria</taxon>
        <taxon>Lysobacterales</taxon>
        <taxon>Lysobacteraceae</taxon>
        <taxon>Rehaibacterium</taxon>
    </lineage>
</organism>
<evidence type="ECO:0000256" key="6">
    <source>
        <dbReference type="PROSITE-ProRule" id="PRU00169"/>
    </source>
</evidence>
<dbReference type="Gene3D" id="3.40.50.2300">
    <property type="match status" value="1"/>
</dbReference>
<keyword evidence="3" id="KW-0805">Transcription regulation</keyword>
<evidence type="ECO:0000256" key="3">
    <source>
        <dbReference type="ARBA" id="ARBA00023015"/>
    </source>
</evidence>
<dbReference type="SUPFAM" id="SSF52172">
    <property type="entry name" value="CheY-like"/>
    <property type="match status" value="1"/>
</dbReference>
<dbReference type="InterPro" id="IPR039420">
    <property type="entry name" value="WalR-like"/>
</dbReference>
<dbReference type="InterPro" id="IPR011006">
    <property type="entry name" value="CheY-like_superfamily"/>
</dbReference>
<dbReference type="SMART" id="SM00448">
    <property type="entry name" value="REC"/>
    <property type="match status" value="1"/>
</dbReference>
<feature type="modified residue" description="4-aspartylphosphate" evidence="6">
    <location>
        <position position="53"/>
    </location>
</feature>
<evidence type="ECO:0000313" key="10">
    <source>
        <dbReference type="EMBL" id="MBB5014429.1"/>
    </source>
</evidence>
<evidence type="ECO:0000256" key="2">
    <source>
        <dbReference type="ARBA" id="ARBA00023012"/>
    </source>
</evidence>
<keyword evidence="1 6" id="KW-0597">Phosphoprotein</keyword>
<dbReference type="CDD" id="cd17574">
    <property type="entry name" value="REC_OmpR"/>
    <property type="match status" value="1"/>
</dbReference>
<dbReference type="RefSeq" id="WP_183947021.1">
    <property type="nucleotide sequence ID" value="NZ_JACHHX010000002.1"/>
</dbReference>
<dbReference type="AlphaFoldDB" id="A0A7W7V711"/>
<evidence type="ECO:0000259" key="9">
    <source>
        <dbReference type="PROSITE" id="PS51755"/>
    </source>
</evidence>
<dbReference type="GO" id="GO:0006355">
    <property type="term" value="P:regulation of DNA-templated transcription"/>
    <property type="evidence" value="ECO:0007669"/>
    <property type="project" value="InterPro"/>
</dbReference>
<comment type="caution">
    <text evidence="10">The sequence shown here is derived from an EMBL/GenBank/DDBJ whole genome shotgun (WGS) entry which is preliminary data.</text>
</comment>
<dbReference type="InterPro" id="IPR022305">
    <property type="entry name" value="Response_regulator"/>
</dbReference>
<accession>A0A7W7V711</accession>
<sequence>MSRTVAIVEDEPAIRDNYAEALRRYGFEVHGFGSRPEAKLAFSLRLPDLVIIDIGLGDEPEGGFELCRELRARSSTLPILFLTARDSDLDVISGLRLGADDYLSKDISLPQLTARVQALFRRMEALRAPAAREQVFALRGLRLEVERMRVVWNGSDVPLTVTEFWMVHALVRHPGHVRSREQLMREAQVVVDDATITSHIKRIRRKFQAIDPTFDEIDTVHGAGYRWRP</sequence>
<dbReference type="PROSITE" id="PS51755">
    <property type="entry name" value="OMPR_PHOB"/>
    <property type="match status" value="1"/>
</dbReference>
<feature type="domain" description="OmpR/PhoB-type" evidence="9">
    <location>
        <begin position="133"/>
        <end position="229"/>
    </location>
</feature>
<feature type="domain" description="Response regulatory" evidence="8">
    <location>
        <begin position="4"/>
        <end position="120"/>
    </location>
</feature>
<dbReference type="NCBIfam" id="TIGR03787">
    <property type="entry name" value="marine_sort_RR"/>
    <property type="match status" value="1"/>
</dbReference>
<dbReference type="CDD" id="cd00383">
    <property type="entry name" value="trans_reg_C"/>
    <property type="match status" value="1"/>
</dbReference>
<keyword evidence="4 7" id="KW-0238">DNA-binding</keyword>
<evidence type="ECO:0000256" key="4">
    <source>
        <dbReference type="ARBA" id="ARBA00023125"/>
    </source>
</evidence>
<dbReference type="Proteomes" id="UP000519004">
    <property type="component" value="Unassembled WGS sequence"/>
</dbReference>
<protein>
    <submittedName>
        <fullName evidence="10">Two-component system OmpR family response regulator</fullName>
    </submittedName>
</protein>
<dbReference type="PROSITE" id="PS50110">
    <property type="entry name" value="RESPONSE_REGULATORY"/>
    <property type="match status" value="1"/>
</dbReference>
<keyword evidence="5" id="KW-0804">Transcription</keyword>
<evidence type="ECO:0000313" key="11">
    <source>
        <dbReference type="Proteomes" id="UP000519004"/>
    </source>
</evidence>
<dbReference type="InterPro" id="IPR001867">
    <property type="entry name" value="OmpR/PhoB-type_DNA-bd"/>
</dbReference>
<dbReference type="GO" id="GO:0000976">
    <property type="term" value="F:transcription cis-regulatory region binding"/>
    <property type="evidence" value="ECO:0007669"/>
    <property type="project" value="TreeGrafter"/>
</dbReference>
<evidence type="ECO:0000259" key="8">
    <source>
        <dbReference type="PROSITE" id="PS50110"/>
    </source>
</evidence>
<dbReference type="InterPro" id="IPR001789">
    <property type="entry name" value="Sig_transdc_resp-reg_receiver"/>
</dbReference>
<gene>
    <name evidence="10" type="ORF">HNQ58_000303</name>
</gene>
<dbReference type="InterPro" id="IPR036388">
    <property type="entry name" value="WH-like_DNA-bd_sf"/>
</dbReference>
<dbReference type="SMART" id="SM00862">
    <property type="entry name" value="Trans_reg_C"/>
    <property type="match status" value="1"/>
</dbReference>